<evidence type="ECO:0000313" key="4">
    <source>
        <dbReference type="Proteomes" id="UP000092154"/>
    </source>
</evidence>
<gene>
    <name evidence="3" type="ORF">K503DRAFT_784799</name>
</gene>
<organism evidence="3 4">
    <name type="scientific">Rhizopogon vinicolor AM-OR11-026</name>
    <dbReference type="NCBI Taxonomy" id="1314800"/>
    <lineage>
        <taxon>Eukaryota</taxon>
        <taxon>Fungi</taxon>
        <taxon>Dikarya</taxon>
        <taxon>Basidiomycota</taxon>
        <taxon>Agaricomycotina</taxon>
        <taxon>Agaricomycetes</taxon>
        <taxon>Agaricomycetidae</taxon>
        <taxon>Boletales</taxon>
        <taxon>Suillineae</taxon>
        <taxon>Rhizopogonaceae</taxon>
        <taxon>Rhizopogon</taxon>
    </lineage>
</organism>
<keyword evidence="2" id="KW-0732">Signal</keyword>
<feature type="chain" id="PRO_5008597592" evidence="2">
    <location>
        <begin position="24"/>
        <end position="115"/>
    </location>
</feature>
<evidence type="ECO:0000313" key="3">
    <source>
        <dbReference type="EMBL" id="OAX35839.1"/>
    </source>
</evidence>
<feature type="signal peptide" evidence="2">
    <location>
        <begin position="1"/>
        <end position="23"/>
    </location>
</feature>
<reference evidence="3 4" key="1">
    <citation type="submission" date="2016-06" db="EMBL/GenBank/DDBJ databases">
        <title>Comparative genomics of the ectomycorrhizal sister species Rhizopogon vinicolor and Rhizopogon vesiculosus (Basidiomycota: Boletales) reveals a divergence of the mating type B locus.</title>
        <authorList>
            <consortium name="DOE Joint Genome Institute"/>
            <person name="Mujic A.B."/>
            <person name="Kuo A."/>
            <person name="Tritt A."/>
            <person name="Lipzen A."/>
            <person name="Chen C."/>
            <person name="Johnson J."/>
            <person name="Sharma A."/>
            <person name="Barry K."/>
            <person name="Grigoriev I.V."/>
            <person name="Spatafora J.W."/>
        </authorList>
    </citation>
    <scope>NUCLEOTIDE SEQUENCE [LARGE SCALE GENOMIC DNA]</scope>
    <source>
        <strain evidence="3 4">AM-OR11-026</strain>
    </source>
</reference>
<dbReference type="AlphaFoldDB" id="A0A1B7MTA3"/>
<keyword evidence="4" id="KW-1185">Reference proteome</keyword>
<accession>A0A1B7MTA3</accession>
<protein>
    <submittedName>
        <fullName evidence="3">Uncharacterized protein</fullName>
    </submittedName>
</protein>
<keyword evidence="1" id="KW-0812">Transmembrane</keyword>
<sequence>MGVLTVHCLLLLPGLWNIERVNAITLPTFEGYVTPWITDERIVGDMIWFMHFDDTVRHQQNSCGETLVMLPIEFIVIRVSLISIGIIINFHLVKGIKNNTMVRMLEWLGRYCGDR</sequence>
<dbReference type="EMBL" id="KV448463">
    <property type="protein sequence ID" value="OAX35839.1"/>
    <property type="molecule type" value="Genomic_DNA"/>
</dbReference>
<keyword evidence="1" id="KW-1133">Transmembrane helix</keyword>
<dbReference type="InParanoid" id="A0A1B7MTA3"/>
<dbReference type="Proteomes" id="UP000092154">
    <property type="component" value="Unassembled WGS sequence"/>
</dbReference>
<evidence type="ECO:0000256" key="2">
    <source>
        <dbReference type="SAM" id="SignalP"/>
    </source>
</evidence>
<keyword evidence="1" id="KW-0472">Membrane</keyword>
<evidence type="ECO:0000256" key="1">
    <source>
        <dbReference type="SAM" id="Phobius"/>
    </source>
</evidence>
<proteinExistence type="predicted"/>
<feature type="transmembrane region" description="Helical" evidence="1">
    <location>
        <begin position="75"/>
        <end position="93"/>
    </location>
</feature>
<name>A0A1B7MTA3_9AGAM</name>